<dbReference type="AlphaFoldDB" id="A0ABC8MAH1"/>
<name>A0ABC8MAH1_ERUVS</name>
<organism evidence="3 4">
    <name type="scientific">Eruca vesicaria subsp. sativa</name>
    <name type="common">Garden rocket</name>
    <name type="synonym">Eruca sativa</name>
    <dbReference type="NCBI Taxonomy" id="29727"/>
    <lineage>
        <taxon>Eukaryota</taxon>
        <taxon>Viridiplantae</taxon>
        <taxon>Streptophyta</taxon>
        <taxon>Embryophyta</taxon>
        <taxon>Tracheophyta</taxon>
        <taxon>Spermatophyta</taxon>
        <taxon>Magnoliopsida</taxon>
        <taxon>eudicotyledons</taxon>
        <taxon>Gunneridae</taxon>
        <taxon>Pentapetalae</taxon>
        <taxon>rosids</taxon>
        <taxon>malvids</taxon>
        <taxon>Brassicales</taxon>
        <taxon>Brassicaceae</taxon>
        <taxon>Brassiceae</taxon>
        <taxon>Eruca</taxon>
    </lineage>
</organism>
<proteinExistence type="predicted"/>
<reference evidence="3 4" key="1">
    <citation type="submission" date="2022-03" db="EMBL/GenBank/DDBJ databases">
        <authorList>
            <person name="Macdonald S."/>
            <person name="Ahmed S."/>
            <person name="Newling K."/>
        </authorList>
    </citation>
    <scope>NUCLEOTIDE SEQUENCE [LARGE SCALE GENOMIC DNA]</scope>
</reference>
<sequence length="128" mass="14152">MEQRSSLLILGYVLIVASVSPQTCIHNGRNFETNTAQDGFYSSSIGQEPSRVYAAGISRVDANDCSACIKGAFGWLIQDCTNHTDAYYLAFDPILCLVCFRISKLLGDCTAVFGHERCKYQLKSNRVL</sequence>
<evidence type="ECO:0000313" key="3">
    <source>
        <dbReference type="EMBL" id="CAH8392903.1"/>
    </source>
</evidence>
<feature type="signal peptide" evidence="1">
    <location>
        <begin position="1"/>
        <end position="21"/>
    </location>
</feature>
<keyword evidence="4" id="KW-1185">Reference proteome</keyword>
<feature type="domain" description="Gnk2-homologous" evidence="2">
    <location>
        <begin position="33"/>
        <end position="98"/>
    </location>
</feature>
<comment type="caution">
    <text evidence="3">The sequence shown here is derived from an EMBL/GenBank/DDBJ whole genome shotgun (WGS) entry which is preliminary data.</text>
</comment>
<evidence type="ECO:0000259" key="2">
    <source>
        <dbReference type="Pfam" id="PF01657"/>
    </source>
</evidence>
<keyword evidence="1" id="KW-0732">Signal</keyword>
<dbReference type="Proteomes" id="UP001642260">
    <property type="component" value="Unassembled WGS sequence"/>
</dbReference>
<gene>
    <name evidence="3" type="ORF">ERUC_LOCUS45386</name>
</gene>
<dbReference type="Pfam" id="PF01657">
    <property type="entry name" value="Stress-antifung"/>
    <property type="match status" value="1"/>
</dbReference>
<dbReference type="EMBL" id="CAKOAT010999557">
    <property type="protein sequence ID" value="CAH8392903.1"/>
    <property type="molecule type" value="Genomic_DNA"/>
</dbReference>
<evidence type="ECO:0000313" key="4">
    <source>
        <dbReference type="Proteomes" id="UP001642260"/>
    </source>
</evidence>
<feature type="chain" id="PRO_5044847543" description="Gnk2-homologous domain-containing protein" evidence="1">
    <location>
        <begin position="22"/>
        <end position="128"/>
    </location>
</feature>
<accession>A0ABC8MAH1</accession>
<dbReference type="InterPro" id="IPR002902">
    <property type="entry name" value="GNK2"/>
</dbReference>
<evidence type="ECO:0000256" key="1">
    <source>
        <dbReference type="SAM" id="SignalP"/>
    </source>
</evidence>
<protein>
    <recommendedName>
        <fullName evidence="2">Gnk2-homologous domain-containing protein</fullName>
    </recommendedName>
</protein>